<dbReference type="Gene3D" id="1.10.8.80">
    <property type="entry name" value="Magnesium chelatase subunit I, C-Terminal domain"/>
    <property type="match status" value="1"/>
</dbReference>
<organism evidence="7 8">
    <name type="scientific">Collinsella aerofaciens</name>
    <dbReference type="NCBI Taxonomy" id="74426"/>
    <lineage>
        <taxon>Bacteria</taxon>
        <taxon>Bacillati</taxon>
        <taxon>Actinomycetota</taxon>
        <taxon>Coriobacteriia</taxon>
        <taxon>Coriobacteriales</taxon>
        <taxon>Coriobacteriaceae</taxon>
        <taxon>Collinsella</taxon>
    </lineage>
</organism>
<dbReference type="EMBL" id="CYYP01000010">
    <property type="protein sequence ID" value="CUO25230.1"/>
    <property type="molecule type" value="Genomic_DNA"/>
</dbReference>
<comment type="subcellular location">
    <subcellularLocation>
        <location evidence="1">Cell membrane</location>
        <topology evidence="1">Multi-pass membrane protein</topology>
    </subcellularLocation>
</comment>
<keyword evidence="5" id="KW-1133">Transmembrane helix</keyword>
<protein>
    <submittedName>
        <fullName evidence="7">Type IV secretion system protein VirD4</fullName>
    </submittedName>
</protein>
<proteinExistence type="inferred from homology"/>
<comment type="similarity">
    <text evidence="2">Belongs to the VirD4/TraG family.</text>
</comment>
<dbReference type="AlphaFoldDB" id="A0A174DMW0"/>
<evidence type="ECO:0000256" key="4">
    <source>
        <dbReference type="ARBA" id="ARBA00022692"/>
    </source>
</evidence>
<dbReference type="GO" id="GO:0005886">
    <property type="term" value="C:plasma membrane"/>
    <property type="evidence" value="ECO:0007669"/>
    <property type="project" value="UniProtKB-SubCell"/>
</dbReference>
<dbReference type="InterPro" id="IPR027417">
    <property type="entry name" value="P-loop_NTPase"/>
</dbReference>
<evidence type="ECO:0000313" key="8">
    <source>
        <dbReference type="Proteomes" id="UP000095468"/>
    </source>
</evidence>
<dbReference type="InterPro" id="IPR003688">
    <property type="entry name" value="TraG/VirD4"/>
</dbReference>
<sequence length="485" mass="54335">MNNATTFTYDASAANRSAYAGQLLLTKNHTASTDSWETGLNNNVLVLGCSGGGKTRNHLKPNLMQCQGSYVVLDTKGSLYYEMGPYLRSRGYKVDLLDFTRDGEGSVGYDPLSYIRWSWGHPCTQDIITVASAICSTDEMDSDPFWARAAANYLASYIAYVLEALPEKERNMASVVRVFEQAGRGQESELFEDLEHDCPESYAVSLFYRAKATARAEKMHSSIMGIIAANILPFSHEGAMRSYQHAEQVDFRSFGREKRALFVKMDDLDHSLSAMTSLFIQQAFSALCDMADESCEGRLSVPVRFMLDDFSNLRLPDFDDVLSVIRSREISCTVICQTVSQLEARYGEAAANSIIGNCDRQIVLAFQDERTARYFSTRAGKTPTTLLETPRGSWWLFCRGERGVLDAAYRLENHPCYQDLLDAIAQSEAERIKISEEELGEFFSREDAILFGDGDVPDEWAWELPDEGTLWGRRADVAFAAVMMP</sequence>
<keyword evidence="6" id="KW-0472">Membrane</keyword>
<gene>
    <name evidence="7" type="ORF">ERS852381_01283</name>
</gene>
<evidence type="ECO:0000256" key="5">
    <source>
        <dbReference type="ARBA" id="ARBA00022989"/>
    </source>
</evidence>
<dbReference type="NCBIfam" id="NF045973">
    <property type="entry name" value="conju_CD1115"/>
    <property type="match status" value="1"/>
</dbReference>
<accession>A0A174DMW0</accession>
<evidence type="ECO:0000256" key="1">
    <source>
        <dbReference type="ARBA" id="ARBA00004651"/>
    </source>
</evidence>
<reference evidence="7 8" key="1">
    <citation type="submission" date="2015-09" db="EMBL/GenBank/DDBJ databases">
        <authorList>
            <consortium name="Pathogen Informatics"/>
        </authorList>
    </citation>
    <scope>NUCLEOTIDE SEQUENCE [LARGE SCALE GENOMIC DNA]</scope>
    <source>
        <strain evidence="7 8">2789STDY5608823</strain>
    </source>
</reference>
<dbReference type="SUPFAM" id="SSF52540">
    <property type="entry name" value="P-loop containing nucleoside triphosphate hydrolases"/>
    <property type="match status" value="1"/>
</dbReference>
<dbReference type="Gene3D" id="3.40.50.300">
    <property type="entry name" value="P-loop containing nucleotide triphosphate hydrolases"/>
    <property type="match status" value="1"/>
</dbReference>
<dbReference type="RefSeq" id="WP_055286717.1">
    <property type="nucleotide sequence ID" value="NZ_CYYP01000010.1"/>
</dbReference>
<dbReference type="CDD" id="cd01127">
    <property type="entry name" value="TrwB_TraG_TraD_VirD4"/>
    <property type="match status" value="1"/>
</dbReference>
<keyword evidence="3" id="KW-1003">Cell membrane</keyword>
<evidence type="ECO:0000256" key="3">
    <source>
        <dbReference type="ARBA" id="ARBA00022475"/>
    </source>
</evidence>
<evidence type="ECO:0000256" key="6">
    <source>
        <dbReference type="ARBA" id="ARBA00023136"/>
    </source>
</evidence>
<dbReference type="InterPro" id="IPR051539">
    <property type="entry name" value="T4SS-coupling_protein"/>
</dbReference>
<dbReference type="PANTHER" id="PTHR37937">
    <property type="entry name" value="CONJUGATIVE TRANSFER: DNA TRANSPORT"/>
    <property type="match status" value="1"/>
</dbReference>
<dbReference type="Proteomes" id="UP000095468">
    <property type="component" value="Unassembled WGS sequence"/>
</dbReference>
<dbReference type="PANTHER" id="PTHR37937:SF1">
    <property type="entry name" value="CONJUGATIVE TRANSFER: DNA TRANSPORT"/>
    <property type="match status" value="1"/>
</dbReference>
<dbReference type="Pfam" id="PF02534">
    <property type="entry name" value="T4SS-DNA_transf"/>
    <property type="match status" value="1"/>
</dbReference>
<evidence type="ECO:0000313" key="7">
    <source>
        <dbReference type="EMBL" id="CUO25230.1"/>
    </source>
</evidence>
<evidence type="ECO:0000256" key="2">
    <source>
        <dbReference type="ARBA" id="ARBA00008806"/>
    </source>
</evidence>
<keyword evidence="4" id="KW-0812">Transmembrane</keyword>
<name>A0A174DMW0_9ACTN</name>